<dbReference type="Proteomes" id="UP001374584">
    <property type="component" value="Unassembled WGS sequence"/>
</dbReference>
<dbReference type="EMBL" id="JAYMYR010000003">
    <property type="protein sequence ID" value="KAK7372004.1"/>
    <property type="molecule type" value="Genomic_DNA"/>
</dbReference>
<proteinExistence type="predicted"/>
<gene>
    <name evidence="1" type="ORF">VNO80_05372</name>
</gene>
<protein>
    <submittedName>
        <fullName evidence="1">Uncharacterized protein</fullName>
    </submittedName>
</protein>
<comment type="caution">
    <text evidence="1">The sequence shown here is derived from an EMBL/GenBank/DDBJ whole genome shotgun (WGS) entry which is preliminary data.</text>
</comment>
<keyword evidence="2" id="KW-1185">Reference proteome</keyword>
<organism evidence="1 2">
    <name type="scientific">Phaseolus coccineus</name>
    <name type="common">Scarlet runner bean</name>
    <name type="synonym">Phaseolus multiflorus</name>
    <dbReference type="NCBI Taxonomy" id="3886"/>
    <lineage>
        <taxon>Eukaryota</taxon>
        <taxon>Viridiplantae</taxon>
        <taxon>Streptophyta</taxon>
        <taxon>Embryophyta</taxon>
        <taxon>Tracheophyta</taxon>
        <taxon>Spermatophyta</taxon>
        <taxon>Magnoliopsida</taxon>
        <taxon>eudicotyledons</taxon>
        <taxon>Gunneridae</taxon>
        <taxon>Pentapetalae</taxon>
        <taxon>rosids</taxon>
        <taxon>fabids</taxon>
        <taxon>Fabales</taxon>
        <taxon>Fabaceae</taxon>
        <taxon>Papilionoideae</taxon>
        <taxon>50 kb inversion clade</taxon>
        <taxon>NPAAA clade</taxon>
        <taxon>indigoferoid/millettioid clade</taxon>
        <taxon>Phaseoleae</taxon>
        <taxon>Phaseolus</taxon>
    </lineage>
</organism>
<sequence>MDSAFLFSGEDGEISDLLPCAYVATHFSLQFITDKTMQLTNTSPTSFSLSDSDSHIPYPTQVSEVCMLKSSARKEKEKEEVIGLKPGKNTLQTSRLF</sequence>
<dbReference type="AlphaFoldDB" id="A0AAN9RHT5"/>
<reference evidence="1 2" key="1">
    <citation type="submission" date="2024-01" db="EMBL/GenBank/DDBJ databases">
        <title>The genomes of 5 underutilized Papilionoideae crops provide insights into root nodulation and disease resistanc.</title>
        <authorList>
            <person name="Jiang F."/>
        </authorList>
    </citation>
    <scope>NUCLEOTIDE SEQUENCE [LARGE SCALE GENOMIC DNA]</scope>
    <source>
        <strain evidence="1">JINMINGXINNONG_FW02</strain>
        <tissue evidence="1">Leaves</tissue>
    </source>
</reference>
<evidence type="ECO:0000313" key="1">
    <source>
        <dbReference type="EMBL" id="KAK7372004.1"/>
    </source>
</evidence>
<name>A0AAN9RHT5_PHACN</name>
<accession>A0AAN9RHT5</accession>
<evidence type="ECO:0000313" key="2">
    <source>
        <dbReference type="Proteomes" id="UP001374584"/>
    </source>
</evidence>